<feature type="region of interest" description="Disordered" evidence="1">
    <location>
        <begin position="179"/>
        <end position="202"/>
    </location>
</feature>
<name>A0A5C3NP29_9APHY</name>
<evidence type="ECO:0000313" key="2">
    <source>
        <dbReference type="EMBL" id="TFK78058.1"/>
    </source>
</evidence>
<dbReference type="AlphaFoldDB" id="A0A5C3NP29"/>
<dbReference type="STRING" id="1314778.A0A5C3NP29"/>
<evidence type="ECO:0000313" key="3">
    <source>
        <dbReference type="Proteomes" id="UP000308197"/>
    </source>
</evidence>
<feature type="region of interest" description="Disordered" evidence="1">
    <location>
        <begin position="477"/>
        <end position="497"/>
    </location>
</feature>
<dbReference type="InParanoid" id="A0A5C3NP29"/>
<reference evidence="2 3" key="1">
    <citation type="journal article" date="2019" name="Nat. Ecol. Evol.">
        <title>Megaphylogeny resolves global patterns of mushroom evolution.</title>
        <authorList>
            <person name="Varga T."/>
            <person name="Krizsan K."/>
            <person name="Foldi C."/>
            <person name="Dima B."/>
            <person name="Sanchez-Garcia M."/>
            <person name="Sanchez-Ramirez S."/>
            <person name="Szollosi G.J."/>
            <person name="Szarkandi J.G."/>
            <person name="Papp V."/>
            <person name="Albert L."/>
            <person name="Andreopoulos W."/>
            <person name="Angelini C."/>
            <person name="Antonin V."/>
            <person name="Barry K.W."/>
            <person name="Bougher N.L."/>
            <person name="Buchanan P."/>
            <person name="Buyck B."/>
            <person name="Bense V."/>
            <person name="Catcheside P."/>
            <person name="Chovatia M."/>
            <person name="Cooper J."/>
            <person name="Damon W."/>
            <person name="Desjardin D."/>
            <person name="Finy P."/>
            <person name="Geml J."/>
            <person name="Haridas S."/>
            <person name="Hughes K."/>
            <person name="Justo A."/>
            <person name="Karasinski D."/>
            <person name="Kautmanova I."/>
            <person name="Kiss B."/>
            <person name="Kocsube S."/>
            <person name="Kotiranta H."/>
            <person name="LaButti K.M."/>
            <person name="Lechner B.E."/>
            <person name="Liimatainen K."/>
            <person name="Lipzen A."/>
            <person name="Lukacs Z."/>
            <person name="Mihaltcheva S."/>
            <person name="Morgado L.N."/>
            <person name="Niskanen T."/>
            <person name="Noordeloos M.E."/>
            <person name="Ohm R.A."/>
            <person name="Ortiz-Santana B."/>
            <person name="Ovrebo C."/>
            <person name="Racz N."/>
            <person name="Riley R."/>
            <person name="Savchenko A."/>
            <person name="Shiryaev A."/>
            <person name="Soop K."/>
            <person name="Spirin V."/>
            <person name="Szebenyi C."/>
            <person name="Tomsovsky M."/>
            <person name="Tulloss R.E."/>
            <person name="Uehling J."/>
            <person name="Grigoriev I.V."/>
            <person name="Vagvolgyi C."/>
            <person name="Papp T."/>
            <person name="Martin F.M."/>
            <person name="Miettinen O."/>
            <person name="Hibbett D.S."/>
            <person name="Nagy L.G."/>
        </authorList>
    </citation>
    <scope>NUCLEOTIDE SEQUENCE [LARGE SCALE GENOMIC DNA]</scope>
    <source>
        <strain evidence="2 3">HHB13444</strain>
    </source>
</reference>
<organism evidence="2 3">
    <name type="scientific">Polyporus arcularius HHB13444</name>
    <dbReference type="NCBI Taxonomy" id="1314778"/>
    <lineage>
        <taxon>Eukaryota</taxon>
        <taxon>Fungi</taxon>
        <taxon>Dikarya</taxon>
        <taxon>Basidiomycota</taxon>
        <taxon>Agaricomycotina</taxon>
        <taxon>Agaricomycetes</taxon>
        <taxon>Polyporales</taxon>
        <taxon>Polyporaceae</taxon>
        <taxon>Polyporus</taxon>
    </lineage>
</organism>
<feature type="non-terminal residue" evidence="2">
    <location>
        <position position="1"/>
    </location>
</feature>
<accession>A0A5C3NP29</accession>
<feature type="compositionally biased region" description="Low complexity" evidence="1">
    <location>
        <begin position="403"/>
        <end position="413"/>
    </location>
</feature>
<protein>
    <submittedName>
        <fullName evidence="2">Uncharacterized protein</fullName>
    </submittedName>
</protein>
<feature type="region of interest" description="Disordered" evidence="1">
    <location>
        <begin position="216"/>
        <end position="305"/>
    </location>
</feature>
<feature type="region of interest" description="Disordered" evidence="1">
    <location>
        <begin position="60"/>
        <end position="84"/>
    </location>
</feature>
<gene>
    <name evidence="2" type="ORF">K466DRAFT_607363</name>
</gene>
<feature type="compositionally biased region" description="Polar residues" evidence="1">
    <location>
        <begin position="228"/>
        <end position="239"/>
    </location>
</feature>
<keyword evidence="3" id="KW-1185">Reference proteome</keyword>
<evidence type="ECO:0000256" key="1">
    <source>
        <dbReference type="SAM" id="MobiDB-lite"/>
    </source>
</evidence>
<sequence length="497" mass="54376">RRNVRGGKIAELEDALQAGLTPTLSLLAGEEPGYDCTRQAEDFALCRFFDDDTYNEHLKSKQGVTSVGQETAKKGRPKKGEENPDTYRYIENIDGTTVDVAYYRKARRACREFVLSCEAVGFNLPRTWAKVDPRLQNLFLTFLRALLPLFQLCYNNSKGNRLMSGCFYDLVHRPKAVKIKQEKEQGKRSAARTRPLKKETTADLDDAEYTIIQDVENLAPEDDDNRTHTINVSKDNTSIVADDGDVSDNTDDLLGSNSSEDEGEQPRVNHKATSQGKKHLRTNEPASEPVAKKQRTSGASAALPADVGEVVTASGAGKGKEKEHTRMPVFANNCMDLLNQEPPPDLLVPPQRLHLPLPKASKKSVAKEKAASCGPAEPSSSGTRAVADTHGASAAVDAAAIPAPSASSGAHATDPCGSRSDEIAPQGEASRKRPPRSATSWPPDDGMIGAMWHYAREWYAKTKGTLDEFKTHYKTVSAKEKQRQRALYAKEQKAKAA</sequence>
<dbReference type="EMBL" id="ML212848">
    <property type="protein sequence ID" value="TFK78058.1"/>
    <property type="molecule type" value="Genomic_DNA"/>
</dbReference>
<dbReference type="Proteomes" id="UP000308197">
    <property type="component" value="Unassembled WGS sequence"/>
</dbReference>
<feature type="compositionally biased region" description="Acidic residues" evidence="1">
    <location>
        <begin position="242"/>
        <end position="251"/>
    </location>
</feature>
<feature type="region of interest" description="Disordered" evidence="1">
    <location>
        <begin position="403"/>
        <end position="446"/>
    </location>
</feature>
<feature type="region of interest" description="Disordered" evidence="1">
    <location>
        <begin position="359"/>
        <end position="390"/>
    </location>
</feature>
<proteinExistence type="predicted"/>